<name>A0A4Z0ZTB9_9LEPT</name>
<dbReference type="GO" id="GO:0046872">
    <property type="term" value="F:metal ion binding"/>
    <property type="evidence" value="ECO:0007669"/>
    <property type="project" value="UniProtKB-KW"/>
</dbReference>
<dbReference type="SUPFAM" id="SSF88713">
    <property type="entry name" value="Glycoside hydrolase/deacetylase"/>
    <property type="match status" value="1"/>
</dbReference>
<dbReference type="Pfam" id="PF04794">
    <property type="entry name" value="YdjC"/>
    <property type="match status" value="1"/>
</dbReference>
<dbReference type="RefSeq" id="WP_135641841.1">
    <property type="nucleotide sequence ID" value="NZ_RQGH01000020.1"/>
</dbReference>
<dbReference type="Gene3D" id="3.20.20.370">
    <property type="entry name" value="Glycoside hydrolase/deacetylase"/>
    <property type="match status" value="1"/>
</dbReference>
<evidence type="ECO:0000256" key="3">
    <source>
        <dbReference type="ARBA" id="ARBA00022801"/>
    </source>
</evidence>
<evidence type="ECO:0000256" key="2">
    <source>
        <dbReference type="ARBA" id="ARBA00022723"/>
    </source>
</evidence>
<sequence length="276" mass="31495">MKKLIVSGDDFGLHSSINEAIEEGFQKGILTSASLVVNGEAVDEAIRIAKRNPGLGIGLHLTLIEEKSLTHSKFLAPRGVLPSNHNQLAKDILLSKVPIEEVLAEVDAQFSFIKEKVKNLTHLDSHRHMHMLPKIWSAVTKLAKKYDVNKIRYVDVPFFDYRKDQIFKDIIATGFKFLKIFRKRIIAPNRFIGFMESGNWNEDKFVGFLDKLKTGIWEVGMHPGNSDKALNLKFPNWNSYFAYSFSWENELKTLTSAKVKKELKESDIKLINYGDI</sequence>
<accession>A0A4Z0ZTB9</accession>
<evidence type="ECO:0000313" key="6">
    <source>
        <dbReference type="EMBL" id="TGL67649.1"/>
    </source>
</evidence>
<dbReference type="AlphaFoldDB" id="A0A4Z0ZTB9"/>
<evidence type="ECO:0000256" key="4">
    <source>
        <dbReference type="ARBA" id="ARBA00022842"/>
    </source>
</evidence>
<dbReference type="GO" id="GO:0016787">
    <property type="term" value="F:hydrolase activity"/>
    <property type="evidence" value="ECO:0007669"/>
    <property type="project" value="UniProtKB-KW"/>
</dbReference>
<keyword evidence="5" id="KW-0119">Carbohydrate metabolism</keyword>
<protein>
    <submittedName>
        <fullName evidence="6">ChbG/HpnK family deacetylase</fullName>
    </submittedName>
</protein>
<dbReference type="Proteomes" id="UP000297567">
    <property type="component" value="Unassembled WGS sequence"/>
</dbReference>
<dbReference type="GO" id="GO:0019213">
    <property type="term" value="F:deacetylase activity"/>
    <property type="evidence" value="ECO:0007669"/>
    <property type="project" value="TreeGrafter"/>
</dbReference>
<keyword evidence="4" id="KW-0460">Magnesium</keyword>
<dbReference type="EMBL" id="RQGH01000020">
    <property type="protein sequence ID" value="TGL67649.1"/>
    <property type="molecule type" value="Genomic_DNA"/>
</dbReference>
<evidence type="ECO:0000313" key="7">
    <source>
        <dbReference type="Proteomes" id="UP000297567"/>
    </source>
</evidence>
<gene>
    <name evidence="6" type="ORF">EHQ62_08440</name>
</gene>
<comment type="caution">
    <text evidence="6">The sequence shown here is derived from an EMBL/GenBank/DDBJ whole genome shotgun (WGS) entry which is preliminary data.</text>
</comment>
<evidence type="ECO:0000256" key="5">
    <source>
        <dbReference type="ARBA" id="ARBA00023277"/>
    </source>
</evidence>
<dbReference type="PANTHER" id="PTHR31609">
    <property type="entry name" value="YDJC DEACETYLASE FAMILY MEMBER"/>
    <property type="match status" value="1"/>
</dbReference>
<reference evidence="6" key="1">
    <citation type="journal article" date="2019" name="PLoS Negl. Trop. Dis.">
        <title>Revisiting the worldwide diversity of Leptospira species in the environment.</title>
        <authorList>
            <person name="Vincent A.T."/>
            <person name="Schiettekatte O."/>
            <person name="Bourhy P."/>
            <person name="Veyrier F.J."/>
            <person name="Picardeau M."/>
        </authorList>
    </citation>
    <scope>NUCLEOTIDE SEQUENCE [LARGE SCALE GENOMIC DNA]</scope>
    <source>
        <strain evidence="6">201702451</strain>
    </source>
</reference>
<dbReference type="PANTHER" id="PTHR31609:SF1">
    <property type="entry name" value="CARBOHYDRATE DEACETYLASE"/>
    <property type="match status" value="1"/>
</dbReference>
<keyword evidence="7" id="KW-1185">Reference proteome</keyword>
<dbReference type="GO" id="GO:0005975">
    <property type="term" value="P:carbohydrate metabolic process"/>
    <property type="evidence" value="ECO:0007669"/>
    <property type="project" value="InterPro"/>
</dbReference>
<dbReference type="InterPro" id="IPR006879">
    <property type="entry name" value="YdjC-like"/>
</dbReference>
<keyword evidence="3" id="KW-0378">Hydrolase</keyword>
<comment type="cofactor">
    <cofactor evidence="1">
        <name>Mg(2+)</name>
        <dbReference type="ChEBI" id="CHEBI:18420"/>
    </cofactor>
</comment>
<dbReference type="InterPro" id="IPR011330">
    <property type="entry name" value="Glyco_hydro/deAcase_b/a-brl"/>
</dbReference>
<proteinExistence type="predicted"/>
<evidence type="ECO:0000256" key="1">
    <source>
        <dbReference type="ARBA" id="ARBA00001946"/>
    </source>
</evidence>
<organism evidence="6 7">
    <name type="scientific">Leptospira jelokensis</name>
    <dbReference type="NCBI Taxonomy" id="2484931"/>
    <lineage>
        <taxon>Bacteria</taxon>
        <taxon>Pseudomonadati</taxon>
        <taxon>Spirochaetota</taxon>
        <taxon>Spirochaetia</taxon>
        <taxon>Leptospirales</taxon>
        <taxon>Leptospiraceae</taxon>
        <taxon>Leptospira</taxon>
    </lineage>
</organism>
<keyword evidence="2" id="KW-0479">Metal-binding</keyword>